<evidence type="ECO:0008006" key="3">
    <source>
        <dbReference type="Google" id="ProtNLM"/>
    </source>
</evidence>
<dbReference type="RefSeq" id="WP_343912951.1">
    <property type="nucleotide sequence ID" value="NZ_BAAAGE010000002.1"/>
</dbReference>
<name>A0ABN1IZC5_9FLAO</name>
<dbReference type="InterPro" id="IPR036513">
    <property type="entry name" value="STAS_dom_sf"/>
</dbReference>
<reference evidence="1 2" key="1">
    <citation type="journal article" date="2019" name="Int. J. Syst. Evol. Microbiol.">
        <title>The Global Catalogue of Microorganisms (GCM) 10K type strain sequencing project: providing services to taxonomists for standard genome sequencing and annotation.</title>
        <authorList>
            <consortium name="The Broad Institute Genomics Platform"/>
            <consortium name="The Broad Institute Genome Sequencing Center for Infectious Disease"/>
            <person name="Wu L."/>
            <person name="Ma J."/>
        </authorList>
    </citation>
    <scope>NUCLEOTIDE SEQUENCE [LARGE SCALE GENOMIC DNA]</scope>
    <source>
        <strain evidence="1 2">JCM 15974</strain>
    </source>
</reference>
<sequence>MIRSYELDFCDLEIHDDYVLATMHEGIVVSVENNAILIRIAEKHFKNIPFVYITNRINSYSVDPIVYIKTAKIPSLLGFAVVSNDPIQKTLTKYEKKFFKKEFKRFDDLESALTWKDQLIKKHPYKTITPKDKQKKSIK</sequence>
<evidence type="ECO:0000313" key="2">
    <source>
        <dbReference type="Proteomes" id="UP001501758"/>
    </source>
</evidence>
<dbReference type="Proteomes" id="UP001501758">
    <property type="component" value="Unassembled WGS sequence"/>
</dbReference>
<dbReference type="SUPFAM" id="SSF52091">
    <property type="entry name" value="SpoIIaa-like"/>
    <property type="match status" value="1"/>
</dbReference>
<proteinExistence type="predicted"/>
<accession>A0ABN1IZC5</accession>
<comment type="caution">
    <text evidence="1">The sequence shown here is derived from an EMBL/GenBank/DDBJ whole genome shotgun (WGS) entry which is preliminary data.</text>
</comment>
<keyword evidence="2" id="KW-1185">Reference proteome</keyword>
<organism evidence="1 2">
    <name type="scientific">Aquimarina litoralis</name>
    <dbReference type="NCBI Taxonomy" id="584605"/>
    <lineage>
        <taxon>Bacteria</taxon>
        <taxon>Pseudomonadati</taxon>
        <taxon>Bacteroidota</taxon>
        <taxon>Flavobacteriia</taxon>
        <taxon>Flavobacteriales</taxon>
        <taxon>Flavobacteriaceae</taxon>
        <taxon>Aquimarina</taxon>
    </lineage>
</organism>
<protein>
    <recommendedName>
        <fullName evidence="3">STAS/SEC14 domain-containing protein</fullName>
    </recommendedName>
</protein>
<dbReference type="EMBL" id="BAAAGE010000002">
    <property type="protein sequence ID" value="GAA0724138.1"/>
    <property type="molecule type" value="Genomic_DNA"/>
</dbReference>
<evidence type="ECO:0000313" key="1">
    <source>
        <dbReference type="EMBL" id="GAA0724138.1"/>
    </source>
</evidence>
<gene>
    <name evidence="1" type="ORF">GCM10009430_28360</name>
</gene>